<dbReference type="GO" id="GO:0016787">
    <property type="term" value="F:hydrolase activity"/>
    <property type="evidence" value="ECO:0007669"/>
    <property type="project" value="InterPro"/>
</dbReference>
<dbReference type="OrthoDB" id="5450317at2"/>
<dbReference type="STRING" id="675864.SAMN04489747_1122"/>
<name>A0A1G6VFE2_9ACTN</name>
<dbReference type="Gene3D" id="3.20.20.140">
    <property type="entry name" value="Metal-dependent hydrolases"/>
    <property type="match status" value="1"/>
</dbReference>
<dbReference type="RefSeq" id="WP_090591407.1">
    <property type="nucleotide sequence ID" value="NZ_LT629688.1"/>
</dbReference>
<protein>
    <submittedName>
        <fullName evidence="3">L-fuconolactonase</fullName>
    </submittedName>
</protein>
<accession>A0A1G6VFE2</accession>
<dbReference type="InterPro" id="IPR052350">
    <property type="entry name" value="Metallo-dep_Lactonases"/>
</dbReference>
<dbReference type="PANTHER" id="PTHR43569">
    <property type="entry name" value="AMIDOHYDROLASE"/>
    <property type="match status" value="1"/>
</dbReference>
<proteinExistence type="inferred from homology"/>
<dbReference type="Pfam" id="PF04909">
    <property type="entry name" value="Amidohydro_2"/>
    <property type="match status" value="1"/>
</dbReference>
<dbReference type="SUPFAM" id="SSF51556">
    <property type="entry name" value="Metallo-dependent hydrolases"/>
    <property type="match status" value="1"/>
</dbReference>
<evidence type="ECO:0000313" key="4">
    <source>
        <dbReference type="Proteomes" id="UP000198546"/>
    </source>
</evidence>
<dbReference type="InterPro" id="IPR032466">
    <property type="entry name" value="Metal_Hydrolase"/>
</dbReference>
<reference evidence="3 4" key="1">
    <citation type="submission" date="2016-10" db="EMBL/GenBank/DDBJ databases">
        <authorList>
            <person name="de Groot N.N."/>
        </authorList>
    </citation>
    <scope>NUCLEOTIDE SEQUENCE [LARGE SCALE GENOMIC DNA]</scope>
    <source>
        <strain evidence="3 4">MON 2.2</strain>
    </source>
</reference>
<feature type="domain" description="Amidohydrolase-related" evidence="2">
    <location>
        <begin position="15"/>
        <end position="288"/>
    </location>
</feature>
<dbReference type="Proteomes" id="UP000198546">
    <property type="component" value="Chromosome i"/>
</dbReference>
<comment type="similarity">
    <text evidence="1">Belongs to the metallo-dependent hydrolases superfamily.</text>
</comment>
<dbReference type="InterPro" id="IPR006680">
    <property type="entry name" value="Amidohydro-rel"/>
</dbReference>
<evidence type="ECO:0000259" key="2">
    <source>
        <dbReference type="Pfam" id="PF04909"/>
    </source>
</evidence>
<dbReference type="EMBL" id="LT629688">
    <property type="protein sequence ID" value="SDD51556.1"/>
    <property type="molecule type" value="Genomic_DNA"/>
</dbReference>
<sequence>MTAAPADPTPATTTIDAHQHFWVAGESEQPWRGPGHGALVRDFRPEDLATMTVELGIDGTVLVESEDGPEENDRLARWSRLEPVRGVVGWLPLRDPDAARRERTRMDLPRLVGVRCLVGREPLDWLAGDDVVELFTELADAGLSWDVVPLDDVQCAQVVQLAEQVPGLRIVVDHLARPPLDGAPAQPWRDNIARLADAPGVAIKLSVGLDVVSRWDWQPEQLDEVAGVVLEAFGPERTMLASNWPVSELGTDYRTLWRDQVAVLERVVPDADDRAEVLGGTATRWYDLGRWSR</sequence>
<dbReference type="AlphaFoldDB" id="A0A1G6VFE2"/>
<evidence type="ECO:0000313" key="3">
    <source>
        <dbReference type="EMBL" id="SDD51556.1"/>
    </source>
</evidence>
<organism evidence="3 4">
    <name type="scientific">Auraticoccus monumenti</name>
    <dbReference type="NCBI Taxonomy" id="675864"/>
    <lineage>
        <taxon>Bacteria</taxon>
        <taxon>Bacillati</taxon>
        <taxon>Actinomycetota</taxon>
        <taxon>Actinomycetes</taxon>
        <taxon>Propionibacteriales</taxon>
        <taxon>Propionibacteriaceae</taxon>
        <taxon>Auraticoccus</taxon>
    </lineage>
</organism>
<dbReference type="PANTHER" id="PTHR43569:SF2">
    <property type="entry name" value="AMIDOHYDROLASE-RELATED DOMAIN-CONTAINING PROTEIN"/>
    <property type="match status" value="1"/>
</dbReference>
<gene>
    <name evidence="3" type="ORF">SAMN04489747_1122</name>
</gene>
<keyword evidence="4" id="KW-1185">Reference proteome</keyword>
<evidence type="ECO:0000256" key="1">
    <source>
        <dbReference type="ARBA" id="ARBA00038310"/>
    </source>
</evidence>